<gene>
    <name evidence="1" type="primary">thrS</name>
    <name evidence="1" type="ORF">AN2V17_29680</name>
</gene>
<reference evidence="1" key="1">
    <citation type="submission" date="2023-09" db="EMBL/GenBank/DDBJ databases">
        <title>Vallitalea sediminicola and Vallitalea maricola sp. nov., anaerobic bacteria isolated from marine sediment.</title>
        <authorList>
            <person name="Hirano S."/>
            <person name="Maeda A."/>
            <person name="Terahara T."/>
            <person name="Mori K."/>
            <person name="Hamada M."/>
            <person name="Matsumoto R."/>
            <person name="Kobayashi T."/>
        </authorList>
    </citation>
    <scope>NUCLEOTIDE SEQUENCE</scope>
    <source>
        <strain evidence="1">AN17-2</strain>
    </source>
</reference>
<protein>
    <submittedName>
        <fullName evidence="1">Threonine--tRNA ligase</fullName>
    </submittedName>
</protein>
<sequence>MIITLKDGSKKEYESSMSVIDIANDISAGLARMACAGEVNGEVVDLRHVVDKDVALNILTFNDDSGKGAFRHTTAHILSQAVKRLFPEVKLAIGPSIENGYYYDFDKETPFTNEDLEAIEKEMKKIVKENLPIKRFELPRDEAINFMKEKGEDYKVELIEDLGKDEVISFYEQGEFVDLCAGPHLMTTKPVKAFKLLSVAGAYWRGDEKNKMLSRIYGTSFTKKAELDAYIQKLEEAKKRDHRKLGKELELFAMFDEGPGFPFFLPKGMVLRNTLIDYWREVHNRANYQEIATPIILNKELWLRSGHWDHYRENMYTTVIDELDYAVKPMNCPGGMLVYKNKMHSYRDLPLRVGELGLVHRHEMSGALHGLMRVRNFTQDDAHIFMLPEQIKDEIVGVINLIDEVYKVFGFKYHMELSTRPEDSMGSDEDWEMATDALRQALDENGLDYVVNEGDGAFYGPKIDFHLEDCLGRTWQCGTIQLDFQLPERFELEYTGKDGEKHRPVMIHRVVFGSIERFIGILIEHFAGAFPAWLAPVQVKVLPISDKYNDYATKVVDGLKAKGIRVEFDDRAEKIGYKIREGRMERVPYLLIVGQKEQDENKVAVRSRAKGDEGAISLDEFIARLEKEIESKEIIEAEEK</sequence>
<keyword evidence="2" id="KW-1185">Reference proteome</keyword>
<evidence type="ECO:0000313" key="1">
    <source>
        <dbReference type="EMBL" id="GMQ63733.1"/>
    </source>
</evidence>
<dbReference type="EMBL" id="BTPU01000051">
    <property type="protein sequence ID" value="GMQ63733.1"/>
    <property type="molecule type" value="Genomic_DNA"/>
</dbReference>
<keyword evidence="1" id="KW-0436">Ligase</keyword>
<accession>A0ACB5UPB9</accession>
<proteinExistence type="predicted"/>
<evidence type="ECO:0000313" key="2">
    <source>
        <dbReference type="Proteomes" id="UP001374599"/>
    </source>
</evidence>
<name>A0ACB5UPB9_9FIRM</name>
<comment type="caution">
    <text evidence="1">The sequence shown here is derived from an EMBL/GenBank/DDBJ whole genome shotgun (WGS) entry which is preliminary data.</text>
</comment>
<organism evidence="1 2">
    <name type="scientific">Vallitalea maricola</name>
    <dbReference type="NCBI Taxonomy" id="3074433"/>
    <lineage>
        <taxon>Bacteria</taxon>
        <taxon>Bacillati</taxon>
        <taxon>Bacillota</taxon>
        <taxon>Clostridia</taxon>
        <taxon>Lachnospirales</taxon>
        <taxon>Vallitaleaceae</taxon>
        <taxon>Vallitalea</taxon>
    </lineage>
</organism>
<dbReference type="Proteomes" id="UP001374599">
    <property type="component" value="Unassembled WGS sequence"/>
</dbReference>